<evidence type="ECO:0000313" key="10">
    <source>
        <dbReference type="Proteomes" id="UP001145742"/>
    </source>
</evidence>
<keyword evidence="10" id="KW-1185">Reference proteome</keyword>
<evidence type="ECO:0000256" key="6">
    <source>
        <dbReference type="ARBA" id="ARBA00023157"/>
    </source>
</evidence>
<dbReference type="Pfam" id="PF13848">
    <property type="entry name" value="Thioredoxin_6"/>
    <property type="match status" value="1"/>
</dbReference>
<reference evidence="9" key="1">
    <citation type="submission" date="2019-10" db="EMBL/GenBank/DDBJ databases">
        <authorList>
            <person name="Soares A.E.R."/>
            <person name="Aleixo A."/>
            <person name="Schneider P."/>
            <person name="Miyaki C.Y."/>
            <person name="Schneider M.P."/>
            <person name="Mello C."/>
            <person name="Vasconcelos A.T.R."/>
        </authorList>
    </citation>
    <scope>NUCLEOTIDE SEQUENCE</scope>
    <source>
        <tissue evidence="9">Muscle</tissue>
    </source>
</reference>
<comment type="similarity">
    <text evidence="2">Belongs to the protein disulfide isomerase family.</text>
</comment>
<dbReference type="Gene3D" id="3.40.30.10">
    <property type="entry name" value="Glutaredoxin"/>
    <property type="match status" value="2"/>
</dbReference>
<dbReference type="CDD" id="cd02981">
    <property type="entry name" value="PDI_b_family"/>
    <property type="match status" value="1"/>
</dbReference>
<dbReference type="EMBL" id="WHWB01034760">
    <property type="protein sequence ID" value="KAJ7404634.1"/>
    <property type="molecule type" value="Genomic_DNA"/>
</dbReference>
<sequence>MVRRMQAGTMDTSVFLCLFVILFTRCSPAGCAGDGDSASHSTASTTEKPIPLQNIADAEAFVSGAEVAVIGFFQESESAEASQFRLAAGRIPEVPFGLSTSPAVLSHYGVSANTVTLFRRVDNDRRDLDMNNEDVDSEKMIRFVRINELRLVTEYDPVTAIGVMQSSLQFNLLLITDKMSPKHPERMRKFRAAAELFKGKILFILLDSNLKSNEKVVSYFQLKKSQLPALAIFHTPDDEQDVMTVDEISVKRVQDFCNHFIQRMQKVTFFQYSRTSGIALQCVLPQYSVGAKSGIPKWQYQRMNFMVLSQIPSHVQESSTELGLSSQEWEEIVMIVQDMTHSVSQDVATVNGSSNCFHLEVQGPGHQENSTLGQELQLAGKQHLNPFINRRRANDFIQADTRLGAIAQERIRERTKAPHERQREMCEDYYPCELYAYRHGYAAAYKHYFGRRRTK</sequence>
<dbReference type="SUPFAM" id="SSF57630">
    <property type="entry name" value="GLA-domain"/>
    <property type="match status" value="1"/>
</dbReference>
<protein>
    <recommendedName>
        <fullName evidence="8">Gla domain-containing protein</fullName>
    </recommendedName>
</protein>
<proteinExistence type="inferred from homology"/>
<comment type="similarity">
    <text evidence="3">Belongs to the osteocalcin/matrix Gla protein family.</text>
</comment>
<dbReference type="Proteomes" id="UP001145742">
    <property type="component" value="Unassembled WGS sequence"/>
</dbReference>
<dbReference type="InterPro" id="IPR036249">
    <property type="entry name" value="Thioredoxin-like_sf"/>
</dbReference>
<dbReference type="SMART" id="SM00069">
    <property type="entry name" value="GLA"/>
    <property type="match status" value="1"/>
</dbReference>
<comment type="caution">
    <text evidence="9">The sequence shown here is derived from an EMBL/GenBank/DDBJ whole genome shotgun (WGS) entry which is preliminary data.</text>
</comment>
<dbReference type="SUPFAM" id="SSF52833">
    <property type="entry name" value="Thioredoxin-like"/>
    <property type="match status" value="2"/>
</dbReference>
<dbReference type="PROSITE" id="PS00011">
    <property type="entry name" value="GLA_1"/>
    <property type="match status" value="1"/>
</dbReference>
<accession>A0ABQ9CL71</accession>
<evidence type="ECO:0000256" key="2">
    <source>
        <dbReference type="ARBA" id="ARBA00006347"/>
    </source>
</evidence>
<keyword evidence="7" id="KW-0732">Signal</keyword>
<dbReference type="InterPro" id="IPR058704">
    <property type="entry name" value="BGLAP-like_C"/>
</dbReference>
<evidence type="ECO:0000313" key="9">
    <source>
        <dbReference type="EMBL" id="KAJ7404634.1"/>
    </source>
</evidence>
<name>A0ABQ9CL71_9PASS</name>
<dbReference type="PROSITE" id="PS50998">
    <property type="entry name" value="GLA_2"/>
    <property type="match status" value="1"/>
</dbReference>
<feature type="domain" description="Gla" evidence="8">
    <location>
        <begin position="404"/>
        <end position="450"/>
    </location>
</feature>
<evidence type="ECO:0000256" key="1">
    <source>
        <dbReference type="ARBA" id="ARBA00004613"/>
    </source>
</evidence>
<evidence type="ECO:0000256" key="5">
    <source>
        <dbReference type="ARBA" id="ARBA00022525"/>
    </source>
</evidence>
<keyword evidence="6" id="KW-1015">Disulfide bond</keyword>
<dbReference type="CDD" id="cd02982">
    <property type="entry name" value="PDI_b'_family"/>
    <property type="match status" value="1"/>
</dbReference>
<dbReference type="PANTHER" id="PTHR18929">
    <property type="entry name" value="PROTEIN DISULFIDE ISOMERASE"/>
    <property type="match status" value="1"/>
</dbReference>
<dbReference type="InterPro" id="IPR000294">
    <property type="entry name" value="GLA_domain"/>
</dbReference>
<feature type="signal peptide" evidence="7">
    <location>
        <begin position="1"/>
        <end position="31"/>
    </location>
</feature>
<keyword evidence="4" id="KW-0301">Gamma-carboxyglutamic acid</keyword>
<feature type="chain" id="PRO_5045907337" description="Gla domain-containing protein" evidence="7">
    <location>
        <begin position="32"/>
        <end position="455"/>
    </location>
</feature>
<evidence type="ECO:0000256" key="7">
    <source>
        <dbReference type="SAM" id="SignalP"/>
    </source>
</evidence>
<dbReference type="Pfam" id="PF25890">
    <property type="entry name" value="BGLAP_C"/>
    <property type="match status" value="1"/>
</dbReference>
<organism evidence="9 10">
    <name type="scientific">Willisornis vidua</name>
    <name type="common">Xingu scale-backed antbird</name>
    <dbReference type="NCBI Taxonomy" id="1566151"/>
    <lineage>
        <taxon>Eukaryota</taxon>
        <taxon>Metazoa</taxon>
        <taxon>Chordata</taxon>
        <taxon>Craniata</taxon>
        <taxon>Vertebrata</taxon>
        <taxon>Euteleostomi</taxon>
        <taxon>Archelosauria</taxon>
        <taxon>Archosauria</taxon>
        <taxon>Dinosauria</taxon>
        <taxon>Saurischia</taxon>
        <taxon>Theropoda</taxon>
        <taxon>Coelurosauria</taxon>
        <taxon>Aves</taxon>
        <taxon>Neognathae</taxon>
        <taxon>Neoaves</taxon>
        <taxon>Telluraves</taxon>
        <taxon>Australaves</taxon>
        <taxon>Passeriformes</taxon>
        <taxon>Thamnophilidae</taxon>
        <taxon>Willisornis</taxon>
    </lineage>
</organism>
<evidence type="ECO:0000259" key="8">
    <source>
        <dbReference type="PROSITE" id="PS50998"/>
    </source>
</evidence>
<evidence type="ECO:0000256" key="4">
    <source>
        <dbReference type="ARBA" id="ARBA00022479"/>
    </source>
</evidence>
<keyword evidence="5" id="KW-0964">Secreted</keyword>
<evidence type="ECO:0000256" key="3">
    <source>
        <dbReference type="ARBA" id="ARBA00008850"/>
    </source>
</evidence>
<dbReference type="InterPro" id="IPR035972">
    <property type="entry name" value="GLA-like_dom_SF"/>
</dbReference>
<dbReference type="PANTHER" id="PTHR18929:SF193">
    <property type="entry name" value="ENDOPLASMIC RETICULUM RESIDENT PROTEIN 27"/>
    <property type="match status" value="1"/>
</dbReference>
<gene>
    <name evidence="9" type="ORF">WISP_144463</name>
</gene>
<comment type="subcellular location">
    <subcellularLocation>
        <location evidence="1">Secreted</location>
    </subcellularLocation>
</comment>